<dbReference type="Pfam" id="PF14568">
    <property type="entry name" value="SUKH_6"/>
    <property type="match status" value="1"/>
</dbReference>
<proteinExistence type="predicted"/>
<evidence type="ECO:0000259" key="1">
    <source>
        <dbReference type="SMART" id="SM00860"/>
    </source>
</evidence>
<dbReference type="EMBL" id="PISD01000068">
    <property type="protein sequence ID" value="PKG26395.1"/>
    <property type="molecule type" value="Genomic_DNA"/>
</dbReference>
<dbReference type="InterPro" id="IPR037883">
    <property type="entry name" value="Knr4/Smi1-like_sf"/>
</dbReference>
<dbReference type="Gene3D" id="3.40.1580.10">
    <property type="entry name" value="SMI1/KNR4-like"/>
    <property type="match status" value="1"/>
</dbReference>
<organism evidence="2 3">
    <name type="scientific">Cytobacillus horneckiae</name>
    <dbReference type="NCBI Taxonomy" id="549687"/>
    <lineage>
        <taxon>Bacteria</taxon>
        <taxon>Bacillati</taxon>
        <taxon>Bacillota</taxon>
        <taxon>Bacilli</taxon>
        <taxon>Bacillales</taxon>
        <taxon>Bacillaceae</taxon>
        <taxon>Cytobacillus</taxon>
    </lineage>
</organism>
<dbReference type="RefSeq" id="WP_066198326.1">
    <property type="nucleotide sequence ID" value="NZ_JARMMB010000010.1"/>
</dbReference>
<name>A0A2N0ZA56_9BACI</name>
<dbReference type="InterPro" id="IPR018958">
    <property type="entry name" value="Knr4/Smi1-like_dom"/>
</dbReference>
<accession>A0A2N0ZA56</accession>
<dbReference type="SUPFAM" id="SSF160631">
    <property type="entry name" value="SMI1/KNR4-like"/>
    <property type="match status" value="1"/>
</dbReference>
<dbReference type="Proteomes" id="UP000233343">
    <property type="component" value="Unassembled WGS sequence"/>
</dbReference>
<protein>
    <submittedName>
        <fullName evidence="2">SMI1/KNR4 family protein</fullName>
    </submittedName>
</protein>
<keyword evidence="3" id="KW-1185">Reference proteome</keyword>
<sequence>MAFEGFSFNDFWDDCEYAKKEYISNPPTDELISEVEQELGYKLPESFIWLMKQHNGGIPVNTCYHINKPTSWAEDHIAITGIMGIGRDKPYAICGELGSRFMMEEWGYPNIGVAICDCPSAGHDMVFLDYRECGPQGEPKVVHIDQECDYEITFLADNFEEFIRGLVNEEVFNS</sequence>
<dbReference type="SMART" id="SM00860">
    <property type="entry name" value="SMI1_KNR4"/>
    <property type="match status" value="1"/>
</dbReference>
<comment type="caution">
    <text evidence="2">The sequence shown here is derived from an EMBL/GenBank/DDBJ whole genome shotgun (WGS) entry which is preliminary data.</text>
</comment>
<evidence type="ECO:0000313" key="3">
    <source>
        <dbReference type="Proteomes" id="UP000233343"/>
    </source>
</evidence>
<gene>
    <name evidence="2" type="ORF">CWS20_24140</name>
</gene>
<feature type="domain" description="Knr4/Smi1-like" evidence="1">
    <location>
        <begin position="26"/>
        <end position="165"/>
    </location>
</feature>
<evidence type="ECO:0000313" key="2">
    <source>
        <dbReference type="EMBL" id="PKG26395.1"/>
    </source>
</evidence>
<dbReference type="AlphaFoldDB" id="A0A2N0ZA56"/>
<reference evidence="2 3" key="1">
    <citation type="journal article" date="2010" name="Int. J. Syst. Evol. Microbiol.">
        <title>Bacillus horneckiae sp. nov., isolated from a spacecraft-assembly clean room.</title>
        <authorList>
            <person name="Vaishampayan P."/>
            <person name="Probst A."/>
            <person name="Krishnamurthi S."/>
            <person name="Ghosh S."/>
            <person name="Osman S."/>
            <person name="McDowall A."/>
            <person name="Ruckmani A."/>
            <person name="Mayilraj S."/>
            <person name="Venkateswaran K."/>
        </authorList>
    </citation>
    <scope>NUCLEOTIDE SEQUENCE [LARGE SCALE GENOMIC DNA]</scope>
    <source>
        <strain evidence="3">1PO1SC</strain>
    </source>
</reference>